<dbReference type="OrthoDB" id="3381348at2"/>
<feature type="domain" description="DUF2470" evidence="1">
    <location>
        <begin position="172"/>
        <end position="241"/>
    </location>
</feature>
<dbReference type="InterPro" id="IPR037119">
    <property type="entry name" value="Haem_oxidase_HugZ-like_sf"/>
</dbReference>
<dbReference type="InterPro" id="IPR019595">
    <property type="entry name" value="DUF2470"/>
</dbReference>
<organism evidence="2 3">
    <name type="scientific">Thermopolyspora flexuosa</name>
    <dbReference type="NCBI Taxonomy" id="103836"/>
    <lineage>
        <taxon>Bacteria</taxon>
        <taxon>Bacillati</taxon>
        <taxon>Actinomycetota</taxon>
        <taxon>Actinomycetes</taxon>
        <taxon>Streptosporangiales</taxon>
        <taxon>Streptosporangiaceae</taxon>
        <taxon>Thermopolyspora</taxon>
    </lineage>
</organism>
<dbReference type="SUPFAM" id="SSF50475">
    <property type="entry name" value="FMN-binding split barrel"/>
    <property type="match status" value="1"/>
</dbReference>
<dbReference type="Gene3D" id="3.20.180.10">
    <property type="entry name" value="PNP-oxidase-like"/>
    <property type="match status" value="1"/>
</dbReference>
<dbReference type="PANTHER" id="PTHR13343:SF18">
    <property type="entry name" value="PENTATRICOPEPTIDE REPEAT (PPR) SUPERFAMILY PROTEIN"/>
    <property type="match status" value="1"/>
</dbReference>
<comment type="caution">
    <text evidence="2">The sequence shown here is derived from an EMBL/GenBank/DDBJ whole genome shotgun (WGS) entry which is preliminary data.</text>
</comment>
<dbReference type="Pfam" id="PF10615">
    <property type="entry name" value="DUF2470"/>
    <property type="match status" value="1"/>
</dbReference>
<dbReference type="RefSeq" id="WP_142259737.1">
    <property type="nucleotide sequence ID" value="NZ_BMPV01000001.1"/>
</dbReference>
<evidence type="ECO:0000259" key="1">
    <source>
        <dbReference type="Pfam" id="PF10615"/>
    </source>
</evidence>
<protein>
    <submittedName>
        <fullName evidence="2">Uncharacterized protein DUF2470</fullName>
    </submittedName>
</protein>
<dbReference type="PANTHER" id="PTHR13343">
    <property type="entry name" value="CREG1 PROTEIN"/>
    <property type="match status" value="1"/>
</dbReference>
<dbReference type="EMBL" id="VFPQ01000001">
    <property type="protein sequence ID" value="TQM75772.1"/>
    <property type="molecule type" value="Genomic_DNA"/>
</dbReference>
<sequence>MRQPVVAGPPTPERVRTLAALAAPTHVSITGSALPAGPARGGVDELGRPVLLVKPGEPLHLLAPGDEAVVTVDLSCVRDLGGVARPRGLLKVQGWARAVPGEDARKAAIAIAERCPDEDLFTALERPGEPDAPRLLHIDVGFVVHLTAQETGVLDAEAYNAAEPDPFLHDAERLLHHVNSAHRDTLGPVAARLLGRPVGEVWLWELDRYGVTFREETEETTLIRVPWPSPAANRHTLEHALHRVLCGRTPAAAATYHGGALRRRLERPGDRER</sequence>
<proteinExistence type="predicted"/>
<name>A0A543IYW8_9ACTN</name>
<accession>A0A543IYW8</accession>
<dbReference type="Proteomes" id="UP000319213">
    <property type="component" value="Unassembled WGS sequence"/>
</dbReference>
<gene>
    <name evidence="2" type="ORF">FHX40_2490</name>
</gene>
<keyword evidence="3" id="KW-1185">Reference proteome</keyword>
<evidence type="ECO:0000313" key="3">
    <source>
        <dbReference type="Proteomes" id="UP000319213"/>
    </source>
</evidence>
<reference evidence="2 3" key="1">
    <citation type="submission" date="2019-06" db="EMBL/GenBank/DDBJ databases">
        <title>Sequencing the genomes of 1000 actinobacteria strains.</title>
        <authorList>
            <person name="Klenk H.-P."/>
        </authorList>
    </citation>
    <scope>NUCLEOTIDE SEQUENCE [LARGE SCALE GENOMIC DNA]</scope>
    <source>
        <strain evidence="2 3">DSM 43186</strain>
    </source>
</reference>
<evidence type="ECO:0000313" key="2">
    <source>
        <dbReference type="EMBL" id="TQM75772.1"/>
    </source>
</evidence>
<dbReference type="AlphaFoldDB" id="A0A543IYW8"/>